<evidence type="ECO:0000313" key="3">
    <source>
        <dbReference type="EMBL" id="CAB5195053.1"/>
    </source>
</evidence>
<reference evidence="2" key="1">
    <citation type="submission" date="2020-04" db="EMBL/GenBank/DDBJ databases">
        <authorList>
            <person name="Chiriac C."/>
            <person name="Salcher M."/>
            <person name="Ghai R."/>
            <person name="Kavagutti S V."/>
        </authorList>
    </citation>
    <scope>NUCLEOTIDE SEQUENCE</scope>
</reference>
<feature type="compositionally biased region" description="Basic and acidic residues" evidence="1">
    <location>
        <begin position="14"/>
        <end position="24"/>
    </location>
</feature>
<feature type="compositionally biased region" description="Low complexity" evidence="1">
    <location>
        <begin position="65"/>
        <end position="75"/>
    </location>
</feature>
<dbReference type="EMBL" id="LR796192">
    <property type="protein sequence ID" value="CAB4126096.1"/>
    <property type="molecule type" value="Genomic_DNA"/>
</dbReference>
<gene>
    <name evidence="3" type="ORF">UFOVP170_43</name>
    <name evidence="2" type="ORF">UFOVP73_21</name>
</gene>
<feature type="compositionally biased region" description="Polar residues" evidence="1">
    <location>
        <begin position="1"/>
        <end position="10"/>
    </location>
</feature>
<accession>A0A6J5KYN8</accession>
<evidence type="ECO:0008006" key="4">
    <source>
        <dbReference type="Google" id="ProtNLM"/>
    </source>
</evidence>
<sequence length="87" mass="9635">MSDYDNTNRGTFGRNERKTQDTHPDFTGSINVNGVEYWLNGYEKERKDGSGSFMSLRVKPKEAPKAAASAPIAKPAAKDYGDADFPF</sequence>
<feature type="region of interest" description="Disordered" evidence="1">
    <location>
        <begin position="64"/>
        <end position="87"/>
    </location>
</feature>
<evidence type="ECO:0000313" key="2">
    <source>
        <dbReference type="EMBL" id="CAB4126096.1"/>
    </source>
</evidence>
<feature type="region of interest" description="Disordered" evidence="1">
    <location>
        <begin position="1"/>
        <end position="30"/>
    </location>
</feature>
<evidence type="ECO:0000256" key="1">
    <source>
        <dbReference type="SAM" id="MobiDB-lite"/>
    </source>
</evidence>
<dbReference type="EMBL" id="LR798218">
    <property type="protein sequence ID" value="CAB5195053.1"/>
    <property type="molecule type" value="Genomic_DNA"/>
</dbReference>
<proteinExistence type="predicted"/>
<protein>
    <recommendedName>
        <fullName evidence="4">DUF736 domain-containing protein</fullName>
    </recommendedName>
</protein>
<name>A0A6J5KYN8_9CAUD</name>
<organism evidence="2">
    <name type="scientific">uncultured Caudovirales phage</name>
    <dbReference type="NCBI Taxonomy" id="2100421"/>
    <lineage>
        <taxon>Viruses</taxon>
        <taxon>Duplodnaviria</taxon>
        <taxon>Heunggongvirae</taxon>
        <taxon>Uroviricota</taxon>
        <taxon>Caudoviricetes</taxon>
        <taxon>Peduoviridae</taxon>
        <taxon>Maltschvirus</taxon>
        <taxon>Maltschvirus maltsch</taxon>
    </lineage>
</organism>